<dbReference type="EMBL" id="CZKA01000015">
    <property type="protein sequence ID" value="CUR54984.1"/>
    <property type="molecule type" value="Genomic_DNA"/>
</dbReference>
<dbReference type="AlphaFoldDB" id="A0A2P2BZ32"/>
<dbReference type="PANTHER" id="PTHR36933">
    <property type="entry name" value="SLL0788 PROTEIN"/>
    <property type="match status" value="1"/>
</dbReference>
<evidence type="ECO:0000313" key="2">
    <source>
        <dbReference type="EMBL" id="CUR54984.1"/>
    </source>
</evidence>
<protein>
    <submittedName>
        <fullName evidence="2">Lipoprotein</fullName>
    </submittedName>
</protein>
<dbReference type="Pfam" id="PF03713">
    <property type="entry name" value="DUF305"/>
    <property type="match status" value="1"/>
</dbReference>
<reference evidence="2" key="1">
    <citation type="submission" date="2015-08" db="EMBL/GenBank/DDBJ databases">
        <authorList>
            <person name="Babu N.S."/>
            <person name="Beckwith C.J."/>
            <person name="Beseler K.G."/>
            <person name="Brison A."/>
            <person name="Carone J.V."/>
            <person name="Caskin T.P."/>
            <person name="Diamond M."/>
            <person name="Durham M.E."/>
            <person name="Foxe J.M."/>
            <person name="Go M."/>
            <person name="Henderson B.A."/>
            <person name="Jones I.B."/>
            <person name="McGettigan J.A."/>
            <person name="Micheletti S.J."/>
            <person name="Nasrallah M.E."/>
            <person name="Ortiz D."/>
            <person name="Piller C.R."/>
            <person name="Privatt S.R."/>
            <person name="Schneider S.L."/>
            <person name="Sharp S."/>
            <person name="Smith T.C."/>
            <person name="Stanton J.D."/>
            <person name="Ullery H.E."/>
            <person name="Wilson R.J."/>
            <person name="Serrano M.G."/>
            <person name="Buck G."/>
            <person name="Lee V."/>
            <person name="Wang Y."/>
            <person name="Carvalho R."/>
            <person name="Voegtly L."/>
            <person name="Shi R."/>
            <person name="Duckworth R."/>
            <person name="Johnson A."/>
            <person name="Loviza R."/>
            <person name="Walstead R."/>
            <person name="Shah Z."/>
            <person name="Kiflezghi M."/>
            <person name="Wade K."/>
            <person name="Ball S.L."/>
            <person name="Bradley K.W."/>
            <person name="Asai D.J."/>
            <person name="Bowman C.A."/>
            <person name="Russell D.A."/>
            <person name="Pope W.H."/>
            <person name="Jacobs-Sera D."/>
            <person name="Hendrix R.W."/>
            <person name="Hatfull G.F."/>
        </authorList>
    </citation>
    <scope>NUCLEOTIDE SEQUENCE</scope>
</reference>
<accession>A0A2P2BZ32</accession>
<name>A0A2P2BZ32_9ZZZZ</name>
<dbReference type="PROSITE" id="PS51257">
    <property type="entry name" value="PROKAR_LIPOPROTEIN"/>
    <property type="match status" value="1"/>
</dbReference>
<dbReference type="InterPro" id="IPR012347">
    <property type="entry name" value="Ferritin-like"/>
</dbReference>
<feature type="domain" description="DUF305" evidence="1">
    <location>
        <begin position="36"/>
        <end position="185"/>
    </location>
</feature>
<organism evidence="2">
    <name type="scientific">metagenome</name>
    <dbReference type="NCBI Taxonomy" id="256318"/>
    <lineage>
        <taxon>unclassified sequences</taxon>
        <taxon>metagenomes</taxon>
    </lineage>
</organism>
<evidence type="ECO:0000259" key="1">
    <source>
        <dbReference type="Pfam" id="PF03713"/>
    </source>
</evidence>
<dbReference type="PANTHER" id="PTHR36933:SF1">
    <property type="entry name" value="SLL0788 PROTEIN"/>
    <property type="match status" value="1"/>
</dbReference>
<sequence length="187" mass="19934">MRSRIAALLAATALALAGCSADDTPTGDTAEHNEADVVFATDMIPHHAQALVMVDMTEGRDVSPEFAELAAGIKAAQTPEIEKMTGWLEGWGEDVPDSTGMHGMDMGDVDMSNGMMSDSELTGLDSAADSRFESMWLRMMIEHHEGAIEMSELEIEAGAFPPAIALATSIATSQQAEIETMKGMLEE</sequence>
<gene>
    <name evidence="2" type="ORF">NOCA2220175</name>
</gene>
<dbReference type="Gene3D" id="1.20.1260.10">
    <property type="match status" value="1"/>
</dbReference>
<proteinExistence type="predicted"/>
<keyword evidence="2" id="KW-0449">Lipoprotein</keyword>
<dbReference type="InterPro" id="IPR005183">
    <property type="entry name" value="DUF305_CopM-like"/>
</dbReference>